<evidence type="ECO:0000313" key="3">
    <source>
        <dbReference type="Proteomes" id="UP001596317"/>
    </source>
</evidence>
<name>A0ABW1ZH03_9DEIO</name>
<comment type="caution">
    <text evidence="2">The sequence shown here is derived from an EMBL/GenBank/DDBJ whole genome shotgun (WGS) entry which is preliminary data.</text>
</comment>
<organism evidence="2 3">
    <name type="scientific">Deinococcus multiflagellatus</name>
    <dbReference type="NCBI Taxonomy" id="1656887"/>
    <lineage>
        <taxon>Bacteria</taxon>
        <taxon>Thermotogati</taxon>
        <taxon>Deinococcota</taxon>
        <taxon>Deinococci</taxon>
        <taxon>Deinococcales</taxon>
        <taxon>Deinococcaceae</taxon>
        <taxon>Deinococcus</taxon>
    </lineage>
</organism>
<proteinExistence type="predicted"/>
<dbReference type="Proteomes" id="UP001596317">
    <property type="component" value="Unassembled WGS sequence"/>
</dbReference>
<dbReference type="EMBL" id="JBHSWB010000001">
    <property type="protein sequence ID" value="MFC6659669.1"/>
    <property type="molecule type" value="Genomic_DNA"/>
</dbReference>
<sequence>MNLSSAVAVKLAQKKPHFALPLSPFPLKGKVLGVPWDWAPRVVAHTTALFRMARLAPNVPPRTIQTLMAGAKQIKDETGLPGWMPNIHGLKGGQARAQ</sequence>
<feature type="region of interest" description="Disordered" evidence="1">
    <location>
        <begin position="79"/>
        <end position="98"/>
    </location>
</feature>
<gene>
    <name evidence="2" type="ORF">ACFP90_04285</name>
</gene>
<reference evidence="3" key="1">
    <citation type="journal article" date="2019" name="Int. J. Syst. Evol. Microbiol.">
        <title>The Global Catalogue of Microorganisms (GCM) 10K type strain sequencing project: providing services to taxonomists for standard genome sequencing and annotation.</title>
        <authorList>
            <consortium name="The Broad Institute Genomics Platform"/>
            <consortium name="The Broad Institute Genome Sequencing Center for Infectious Disease"/>
            <person name="Wu L."/>
            <person name="Ma J."/>
        </authorList>
    </citation>
    <scope>NUCLEOTIDE SEQUENCE [LARGE SCALE GENOMIC DNA]</scope>
    <source>
        <strain evidence="3">CCUG 63830</strain>
    </source>
</reference>
<dbReference type="SUPFAM" id="SSF53850">
    <property type="entry name" value="Periplasmic binding protein-like II"/>
    <property type="match status" value="1"/>
</dbReference>
<evidence type="ECO:0000313" key="2">
    <source>
        <dbReference type="EMBL" id="MFC6659669.1"/>
    </source>
</evidence>
<dbReference type="RefSeq" id="WP_224603905.1">
    <property type="nucleotide sequence ID" value="NZ_JAIQXV010000001.1"/>
</dbReference>
<protein>
    <submittedName>
        <fullName evidence="2">Extracellular solute-binding protein</fullName>
    </submittedName>
</protein>
<dbReference type="Gene3D" id="3.40.190.10">
    <property type="entry name" value="Periplasmic binding protein-like II"/>
    <property type="match status" value="2"/>
</dbReference>
<evidence type="ECO:0000256" key="1">
    <source>
        <dbReference type="SAM" id="MobiDB-lite"/>
    </source>
</evidence>
<accession>A0ABW1ZH03</accession>
<keyword evidence="3" id="KW-1185">Reference proteome</keyword>